<evidence type="ECO:0000256" key="1">
    <source>
        <dbReference type="ARBA" id="ARBA00008710"/>
    </source>
</evidence>
<comment type="caution">
    <text evidence="3">The sequence shown here is derived from an EMBL/GenBank/DDBJ whole genome shotgun (WGS) entry which is preliminary data.</text>
</comment>
<dbReference type="InterPro" id="IPR012349">
    <property type="entry name" value="Split_barrel_FMN-bd"/>
</dbReference>
<dbReference type="PANTHER" id="PTHR39428:SF3">
    <property type="entry name" value="DEAZAFLAVIN-DEPENDENT NITROREDUCTASE"/>
    <property type="match status" value="1"/>
</dbReference>
<comment type="similarity">
    <text evidence="1">Belongs to the F420H(2)-dependent quinone reductase family.</text>
</comment>
<reference evidence="3 4" key="1">
    <citation type="submission" date="2024-10" db="EMBL/GenBank/DDBJ databases">
        <title>The Natural Products Discovery Center: Release of the First 8490 Sequenced Strains for Exploring Actinobacteria Biosynthetic Diversity.</title>
        <authorList>
            <person name="Kalkreuter E."/>
            <person name="Kautsar S.A."/>
            <person name="Yang D."/>
            <person name="Bader C.D."/>
            <person name="Teijaro C.N."/>
            <person name="Fluegel L."/>
            <person name="Davis C.M."/>
            <person name="Simpson J.R."/>
            <person name="Lauterbach L."/>
            <person name="Steele A.D."/>
            <person name="Gui C."/>
            <person name="Meng S."/>
            <person name="Li G."/>
            <person name="Viehrig K."/>
            <person name="Ye F."/>
            <person name="Su P."/>
            <person name="Kiefer A.F."/>
            <person name="Nichols A."/>
            <person name="Cepeda A.J."/>
            <person name="Yan W."/>
            <person name="Fan B."/>
            <person name="Jiang Y."/>
            <person name="Adhikari A."/>
            <person name="Zheng C.-J."/>
            <person name="Schuster L."/>
            <person name="Cowan T.M."/>
            <person name="Smanski M.J."/>
            <person name="Chevrette M.G."/>
            <person name="De Carvalho L.P.S."/>
            <person name="Shen B."/>
        </authorList>
    </citation>
    <scope>NUCLEOTIDE SEQUENCE [LARGE SCALE GENOMIC DNA]</scope>
    <source>
        <strain evidence="3 4">NPDC049639</strain>
    </source>
</reference>
<organism evidence="3 4">
    <name type="scientific">Spongisporangium articulatum</name>
    <dbReference type="NCBI Taxonomy" id="3362603"/>
    <lineage>
        <taxon>Bacteria</taxon>
        <taxon>Bacillati</taxon>
        <taxon>Actinomycetota</taxon>
        <taxon>Actinomycetes</taxon>
        <taxon>Kineosporiales</taxon>
        <taxon>Kineosporiaceae</taxon>
        <taxon>Spongisporangium</taxon>
    </lineage>
</organism>
<dbReference type="Pfam" id="PF04075">
    <property type="entry name" value="F420H2_quin_red"/>
    <property type="match status" value="1"/>
</dbReference>
<sequence length="142" mass="15681">MARAQVRLYRATGGRVGGRWRVGAGWSKPVPTLLLTHRGRRSGKVFTTPLLFLEDGRDFVVVASQGGLPKDPQWYLNLRADPVTTVQVGRDVRDVVAHVAGGAERARLWPRLVELYADFATYQGWTDREIPVVVLSPAGSDT</sequence>
<evidence type="ECO:0000256" key="2">
    <source>
        <dbReference type="ARBA" id="ARBA00049106"/>
    </source>
</evidence>
<evidence type="ECO:0000313" key="4">
    <source>
        <dbReference type="Proteomes" id="UP001612915"/>
    </source>
</evidence>
<accession>A0ABW8ATT0</accession>
<dbReference type="NCBIfam" id="TIGR00026">
    <property type="entry name" value="hi_GC_TIGR00026"/>
    <property type="match status" value="1"/>
</dbReference>
<dbReference type="EMBL" id="JBITLV010000009">
    <property type="protein sequence ID" value="MFI7589796.1"/>
    <property type="molecule type" value="Genomic_DNA"/>
</dbReference>
<comment type="catalytic activity">
    <reaction evidence="2">
        <text>oxidized coenzyme F420-(gamma-L-Glu)(n) + a quinol + H(+) = reduced coenzyme F420-(gamma-L-Glu)(n) + a quinone</text>
        <dbReference type="Rhea" id="RHEA:39663"/>
        <dbReference type="Rhea" id="RHEA-COMP:12939"/>
        <dbReference type="Rhea" id="RHEA-COMP:14378"/>
        <dbReference type="ChEBI" id="CHEBI:15378"/>
        <dbReference type="ChEBI" id="CHEBI:24646"/>
        <dbReference type="ChEBI" id="CHEBI:132124"/>
        <dbReference type="ChEBI" id="CHEBI:133980"/>
        <dbReference type="ChEBI" id="CHEBI:139511"/>
    </reaction>
</comment>
<dbReference type="InterPro" id="IPR004378">
    <property type="entry name" value="F420H2_quin_Rdtase"/>
</dbReference>
<proteinExistence type="inferred from homology"/>
<gene>
    <name evidence="3" type="ORF">ACIB24_22225</name>
</gene>
<dbReference type="Proteomes" id="UP001612915">
    <property type="component" value="Unassembled WGS sequence"/>
</dbReference>
<keyword evidence="4" id="KW-1185">Reference proteome</keyword>
<evidence type="ECO:0000313" key="3">
    <source>
        <dbReference type="EMBL" id="MFI7589796.1"/>
    </source>
</evidence>
<dbReference type="Gene3D" id="2.30.110.10">
    <property type="entry name" value="Electron Transport, Fmn-binding Protein, Chain A"/>
    <property type="match status" value="1"/>
</dbReference>
<dbReference type="PANTHER" id="PTHR39428">
    <property type="entry name" value="F420H(2)-DEPENDENT QUINONE REDUCTASE RV1261C"/>
    <property type="match status" value="1"/>
</dbReference>
<name>A0ABW8ATT0_9ACTN</name>
<dbReference type="RefSeq" id="WP_398284409.1">
    <property type="nucleotide sequence ID" value="NZ_JBITLV010000009.1"/>
</dbReference>
<protein>
    <submittedName>
        <fullName evidence="3">Nitroreductase family deazaflavin-dependent oxidoreductase</fullName>
    </submittedName>
</protein>